<reference evidence="1 2" key="1">
    <citation type="submission" date="2015-07" db="EMBL/GenBank/DDBJ databases">
        <title>Whole genome sequencing of Bosea vaviloviae isolated from cave pool.</title>
        <authorList>
            <person name="Tan N.E.H."/>
            <person name="Lee Y.P."/>
            <person name="Gan H.M."/>
            <person name="Barton H."/>
            <person name="Savka M.A."/>
        </authorList>
    </citation>
    <scope>NUCLEOTIDE SEQUENCE [LARGE SCALE GENOMIC DNA]</scope>
    <source>
        <strain evidence="1 2">SD260</strain>
    </source>
</reference>
<evidence type="ECO:0000313" key="1">
    <source>
        <dbReference type="EMBL" id="KPH78901.1"/>
    </source>
</evidence>
<dbReference type="EMBL" id="LGSZ01000053">
    <property type="protein sequence ID" value="KPH78901.1"/>
    <property type="molecule type" value="Genomic_DNA"/>
</dbReference>
<protein>
    <submittedName>
        <fullName evidence="1">Uncharacterized protein</fullName>
    </submittedName>
</protein>
<evidence type="ECO:0000313" key="2">
    <source>
        <dbReference type="Proteomes" id="UP000037822"/>
    </source>
</evidence>
<organism evidence="1 2">
    <name type="scientific">Bosea vaviloviae</name>
    <dbReference type="NCBI Taxonomy" id="1526658"/>
    <lineage>
        <taxon>Bacteria</taxon>
        <taxon>Pseudomonadati</taxon>
        <taxon>Pseudomonadota</taxon>
        <taxon>Alphaproteobacteria</taxon>
        <taxon>Hyphomicrobiales</taxon>
        <taxon>Boseaceae</taxon>
        <taxon>Bosea</taxon>
    </lineage>
</organism>
<comment type="caution">
    <text evidence="1">The sequence shown here is derived from an EMBL/GenBank/DDBJ whole genome shotgun (WGS) entry which is preliminary data.</text>
</comment>
<dbReference type="Proteomes" id="UP000037822">
    <property type="component" value="Unassembled WGS sequence"/>
</dbReference>
<dbReference type="PATRIC" id="fig|1526658.3.peg.1624"/>
<accession>A0A0N0M9X6</accession>
<sequence length="266" mass="29515">MIEGSREEIVARAFTALKRKGYAYTLDGRGALLAQPSFRKMCAKIEDKISRVGGLHTANAMLALMQRLGRIEDGSLLHARTPTMIRSKSNRPTGTPWHFIYNIALKHFAVAPTVINSECVLTDMEELARNLAAALNVEPHSTYENMHISGVGLSGLLHEITLYDELFAFPQWQPSGNTTLVGLWLDALNDRGCRLPTLTRDQWKSVSAGILARSQPAAIVALDVKDLVSSSVSREEASTALELTCHWFVIQRRLEPQPVLRRVAWG</sequence>
<proteinExistence type="predicted"/>
<name>A0A0N0M9X6_9HYPH</name>
<dbReference type="AlphaFoldDB" id="A0A0N0M9X6"/>
<gene>
    <name evidence="1" type="ORF">AE618_21015</name>
</gene>
<keyword evidence="2" id="KW-1185">Reference proteome</keyword>